<organism evidence="3 4">
    <name type="scientific">Mitsuokella jalaludinii</name>
    <dbReference type="NCBI Taxonomy" id="187979"/>
    <lineage>
        <taxon>Bacteria</taxon>
        <taxon>Bacillati</taxon>
        <taxon>Bacillota</taxon>
        <taxon>Negativicutes</taxon>
        <taxon>Selenomonadales</taxon>
        <taxon>Selenomonadaceae</taxon>
        <taxon>Mitsuokella</taxon>
    </lineage>
</organism>
<gene>
    <name evidence="3" type="primary">galE_1</name>
    <name evidence="3" type="ORF">ERS852385_00667</name>
</gene>
<comment type="similarity">
    <text evidence="1">Belongs to the NAD(P)-dependent epimerase/dehydratase family.</text>
</comment>
<keyword evidence="3" id="KW-0413">Isomerase</keyword>
<evidence type="ECO:0000313" key="3">
    <source>
        <dbReference type="EMBL" id="CUN52406.1"/>
    </source>
</evidence>
<reference evidence="3 4" key="1">
    <citation type="submission" date="2015-09" db="EMBL/GenBank/DDBJ databases">
        <authorList>
            <consortium name="Pathogen Informatics"/>
        </authorList>
    </citation>
    <scope>NUCLEOTIDE SEQUENCE [LARGE SCALE GENOMIC DNA]</scope>
    <source>
        <strain evidence="3 4">2789STDY5608828</strain>
    </source>
</reference>
<protein>
    <submittedName>
        <fullName evidence="3">UDP-glucose 4-epimerase</fullName>
        <ecNumber evidence="3">5.1.3.2</ecNumber>
    </submittedName>
</protein>
<dbReference type="PANTHER" id="PTHR43000">
    <property type="entry name" value="DTDP-D-GLUCOSE 4,6-DEHYDRATASE-RELATED"/>
    <property type="match status" value="1"/>
</dbReference>
<sequence>MKVLVTGGAGFIGSHLVRRLMALGHEVTVLDNLSTGVRAHLPEEGFTFWELDDRAPEARERIAAGHFDAIVHLAGQTMVDASIRDPHFDASENVLGTVNVLEAARYLALYQALYGLDYVVLRFANVYGERQGDKGEGDSYRSMLANEKAKASLHWQPEVSLEDGLRRTVAYFASAEL</sequence>
<dbReference type="EMBL" id="CYYU01000002">
    <property type="protein sequence ID" value="CUN52406.1"/>
    <property type="molecule type" value="Genomic_DNA"/>
</dbReference>
<dbReference type="OrthoDB" id="9766450at2"/>
<keyword evidence="4" id="KW-1185">Reference proteome</keyword>
<dbReference type="EC" id="5.1.3.2" evidence="3"/>
<dbReference type="Proteomes" id="UP000095546">
    <property type="component" value="Unassembled WGS sequence"/>
</dbReference>
<evidence type="ECO:0000256" key="1">
    <source>
        <dbReference type="ARBA" id="ARBA00007637"/>
    </source>
</evidence>
<dbReference type="SUPFAM" id="SSF51735">
    <property type="entry name" value="NAD(P)-binding Rossmann-fold domains"/>
    <property type="match status" value="1"/>
</dbReference>
<dbReference type="InterPro" id="IPR036291">
    <property type="entry name" value="NAD(P)-bd_dom_sf"/>
</dbReference>
<dbReference type="STRING" id="187979.ERS852385_00667"/>
<dbReference type="RefSeq" id="WP_082427682.1">
    <property type="nucleotide sequence ID" value="NZ_CABIWZ010000002.1"/>
</dbReference>
<proteinExistence type="inferred from homology"/>
<accession>A0A173XN81</accession>
<name>A0A173XN81_9FIRM</name>
<dbReference type="Pfam" id="PF01370">
    <property type="entry name" value="Epimerase"/>
    <property type="match status" value="1"/>
</dbReference>
<dbReference type="Gene3D" id="3.40.50.720">
    <property type="entry name" value="NAD(P)-binding Rossmann-like Domain"/>
    <property type="match status" value="3"/>
</dbReference>
<evidence type="ECO:0000313" key="4">
    <source>
        <dbReference type="Proteomes" id="UP000095546"/>
    </source>
</evidence>
<dbReference type="AlphaFoldDB" id="A0A173XN81"/>
<dbReference type="InterPro" id="IPR001509">
    <property type="entry name" value="Epimerase_deHydtase"/>
</dbReference>
<dbReference type="GO" id="GO:0003978">
    <property type="term" value="F:UDP-glucose 4-epimerase activity"/>
    <property type="evidence" value="ECO:0007669"/>
    <property type="project" value="UniProtKB-EC"/>
</dbReference>
<evidence type="ECO:0000259" key="2">
    <source>
        <dbReference type="Pfam" id="PF01370"/>
    </source>
</evidence>
<feature type="domain" description="NAD-dependent epimerase/dehydratase" evidence="2">
    <location>
        <begin position="3"/>
        <end position="106"/>
    </location>
</feature>